<evidence type="ECO:0000256" key="3">
    <source>
        <dbReference type="ARBA" id="ARBA00023274"/>
    </source>
</evidence>
<dbReference type="PANTHER" id="PTHR12899:SF14">
    <property type="entry name" value="F14B2.25_F14B2.25"/>
    <property type="match status" value="1"/>
</dbReference>
<sequence>MSATQSQHVLRLVLSCRSLKAHVTQPGTSYIVAMASSTEQEFLIQYRSKLDQFPRSRRFWDAKVASRVGEKLGFRLKEIGIQNIAIDVDEEISRPMDRRRLVLPVFDSLRRVGVEIDGAERLSEFGPNQAVTLSVLGKTVSSSSYAVYACCCCCCCSTIIGTAFMSLFAPPCKDHDTTPTPKSSLTEPRECHGSHGFYIGHVFKLVGMQVFTRPLSFIDIIVRPNMSKWTIQVGVNRHSLRQPPLKHPFLFPCQSSEEEVKPYLPAFAPSRQWPQTPISDGFLSSMLV</sequence>
<dbReference type="PANTHER" id="PTHR12899">
    <property type="entry name" value="39S RIBOSOMAL PROTEIN L18, MITOCHONDRIAL"/>
    <property type="match status" value="1"/>
</dbReference>
<accession>A0ABR1ZE23</accession>
<dbReference type="SUPFAM" id="SSF53137">
    <property type="entry name" value="Translational machinery components"/>
    <property type="match status" value="1"/>
</dbReference>
<keyword evidence="5" id="KW-1185">Reference proteome</keyword>
<comment type="caution">
    <text evidence="4">The sequence shown here is derived from an EMBL/GenBank/DDBJ whole genome shotgun (WGS) entry which is preliminary data.</text>
</comment>
<proteinExistence type="inferred from homology"/>
<gene>
    <name evidence="4" type="ORF">V6N11_061838</name>
</gene>
<reference evidence="4 5" key="1">
    <citation type="journal article" date="2024" name="G3 (Bethesda)">
        <title>Genome assembly of Hibiscus sabdariffa L. provides insights into metabolisms of medicinal natural products.</title>
        <authorList>
            <person name="Kim T."/>
        </authorList>
    </citation>
    <scope>NUCLEOTIDE SEQUENCE [LARGE SCALE GENOMIC DNA]</scope>
    <source>
        <strain evidence="4">TK-2024</strain>
        <tissue evidence="4">Old leaves</tissue>
    </source>
</reference>
<evidence type="ECO:0000313" key="4">
    <source>
        <dbReference type="EMBL" id="KAK8478639.1"/>
    </source>
</evidence>
<dbReference type="InterPro" id="IPR005484">
    <property type="entry name" value="Ribosomal_uL18_bac/plant/anim"/>
</dbReference>
<keyword evidence="3" id="KW-0687">Ribonucleoprotein</keyword>
<dbReference type="Gene3D" id="3.30.420.100">
    <property type="match status" value="1"/>
</dbReference>
<comment type="similarity">
    <text evidence="1">Belongs to the universal ribosomal protein uL18 family.</text>
</comment>
<dbReference type="EMBL" id="JBBPBN010001325">
    <property type="protein sequence ID" value="KAK8478639.1"/>
    <property type="molecule type" value="Genomic_DNA"/>
</dbReference>
<dbReference type="Proteomes" id="UP001396334">
    <property type="component" value="Unassembled WGS sequence"/>
</dbReference>
<organism evidence="4 5">
    <name type="scientific">Hibiscus sabdariffa</name>
    <name type="common">roselle</name>
    <dbReference type="NCBI Taxonomy" id="183260"/>
    <lineage>
        <taxon>Eukaryota</taxon>
        <taxon>Viridiplantae</taxon>
        <taxon>Streptophyta</taxon>
        <taxon>Embryophyta</taxon>
        <taxon>Tracheophyta</taxon>
        <taxon>Spermatophyta</taxon>
        <taxon>Magnoliopsida</taxon>
        <taxon>eudicotyledons</taxon>
        <taxon>Gunneridae</taxon>
        <taxon>Pentapetalae</taxon>
        <taxon>rosids</taxon>
        <taxon>malvids</taxon>
        <taxon>Malvales</taxon>
        <taxon>Malvaceae</taxon>
        <taxon>Malvoideae</taxon>
        <taxon>Hibiscus</taxon>
    </lineage>
</organism>
<name>A0ABR1ZE23_9ROSI</name>
<evidence type="ECO:0000313" key="5">
    <source>
        <dbReference type="Proteomes" id="UP001396334"/>
    </source>
</evidence>
<evidence type="ECO:0000256" key="1">
    <source>
        <dbReference type="ARBA" id="ARBA00007116"/>
    </source>
</evidence>
<keyword evidence="2" id="KW-0689">Ribosomal protein</keyword>
<protein>
    <submittedName>
        <fullName evidence="4">Uncharacterized protein</fullName>
    </submittedName>
</protein>
<evidence type="ECO:0000256" key="2">
    <source>
        <dbReference type="ARBA" id="ARBA00022980"/>
    </source>
</evidence>